<evidence type="ECO:0000313" key="4">
    <source>
        <dbReference type="Proteomes" id="UP000189674"/>
    </source>
</evidence>
<keyword evidence="4" id="KW-1185">Reference proteome</keyword>
<name>A0A1U9NQT6_9BACT</name>
<dbReference type="EMBL" id="CP019791">
    <property type="protein sequence ID" value="AQT69980.1"/>
    <property type="molecule type" value="Genomic_DNA"/>
</dbReference>
<dbReference type="KEGG" id="alus:STSP2_03180"/>
<proteinExistence type="predicted"/>
<gene>
    <name evidence="3" type="ORF">STSP2_03180</name>
</gene>
<dbReference type="AlphaFoldDB" id="A0A1U9NQT6"/>
<sequence>MQVRCGNCQKVYEVGEDWAGKKVKCKACGHSFEVAEQTKPEPQAEDEQEQTEQIRCLDCYYRFFPDPNDGNLAACPRCGTSHVRTKRSTKSDGRLQKGRRVKMPSDNDSMAGLFILEGAMLLTFTAFVGLGTMDGGIEGAIAGVISVITGTFALAMISSGIAAKVLRISEMIANQRIIRNELIMLNEQLDQEDAEGAGVKISREKVG</sequence>
<dbReference type="RefSeq" id="WP_146663613.1">
    <property type="nucleotide sequence ID" value="NZ_CP019791.1"/>
</dbReference>
<keyword evidence="1" id="KW-0472">Membrane</keyword>
<dbReference type="Proteomes" id="UP000189674">
    <property type="component" value="Chromosome"/>
</dbReference>
<feature type="domain" description="Zinc finger/thioredoxin putative" evidence="2">
    <location>
        <begin position="1"/>
        <end position="32"/>
    </location>
</feature>
<evidence type="ECO:0000256" key="1">
    <source>
        <dbReference type="SAM" id="Phobius"/>
    </source>
</evidence>
<organism evidence="3 4">
    <name type="scientific">Anaerohalosphaera lusitana</name>
    <dbReference type="NCBI Taxonomy" id="1936003"/>
    <lineage>
        <taxon>Bacteria</taxon>
        <taxon>Pseudomonadati</taxon>
        <taxon>Planctomycetota</taxon>
        <taxon>Phycisphaerae</taxon>
        <taxon>Sedimentisphaerales</taxon>
        <taxon>Anaerohalosphaeraceae</taxon>
        <taxon>Anaerohalosphaera</taxon>
    </lineage>
</organism>
<accession>A0A1U9NQT6</accession>
<keyword evidence="1" id="KW-0812">Transmembrane</keyword>
<dbReference type="STRING" id="1936003.STSP2_03180"/>
<dbReference type="InterPro" id="IPR011723">
    <property type="entry name" value="Znf/thioredoxin_put"/>
</dbReference>
<feature type="transmembrane region" description="Helical" evidence="1">
    <location>
        <begin position="109"/>
        <end position="128"/>
    </location>
</feature>
<evidence type="ECO:0000259" key="2">
    <source>
        <dbReference type="Pfam" id="PF13717"/>
    </source>
</evidence>
<protein>
    <recommendedName>
        <fullName evidence="2">Zinc finger/thioredoxin putative domain-containing protein</fullName>
    </recommendedName>
</protein>
<dbReference type="CDD" id="cd20335">
    <property type="entry name" value="BRcat_RBR"/>
    <property type="match status" value="1"/>
</dbReference>
<dbReference type="Pfam" id="PF13717">
    <property type="entry name" value="Zn_ribbon_4"/>
    <property type="match status" value="1"/>
</dbReference>
<reference evidence="4" key="1">
    <citation type="submission" date="2017-02" db="EMBL/GenBank/DDBJ databases">
        <title>Comparative genomics and description of representatives of a novel lineage of planctomycetes thriving in anoxic sediments.</title>
        <authorList>
            <person name="Spring S."/>
            <person name="Bunk B."/>
            <person name="Sproer C."/>
        </authorList>
    </citation>
    <scope>NUCLEOTIDE SEQUENCE [LARGE SCALE GENOMIC DNA]</scope>
    <source>
        <strain evidence="4">ST-NAGAB-D1</strain>
    </source>
</reference>
<dbReference type="OrthoDB" id="278173at2"/>
<keyword evidence="1" id="KW-1133">Transmembrane helix</keyword>
<feature type="transmembrane region" description="Helical" evidence="1">
    <location>
        <begin position="140"/>
        <end position="166"/>
    </location>
</feature>
<evidence type="ECO:0000313" key="3">
    <source>
        <dbReference type="EMBL" id="AQT69980.1"/>
    </source>
</evidence>